<sequence length="330" mass="36948">MTSSNASEKFVWGSELQGRGVMTTFDTMVGVSIWALTISAVVIGILNLCVIKKLTIFHNSFGAFWVSRTIGEIGSNIVHVLYSAPVTVLQPKDIPPTFGVTIFMIGYFFASESCIMHQFVSANRMLAVCAPLKYDSLFNRKVTRNCIIFAWSAVTVLMSLYIVVPCQMIGYSPKYYEFIYIRCERSEREVSLIGSIFNRGCTIMCIASLINDFVTFGRIVQIKLKYAKEAQDENFRRNVRFFAQTAVQNVTMMGTLAIISIVNNRNSAHIGWNIVAFDSIIVTHVNNGLALILFNPEVRRLFRGKSKTVTNSVEPFADQTTVAPPPQEPQ</sequence>
<dbReference type="InterPro" id="IPR019430">
    <property type="entry name" value="7TM_GPCR_serpentine_rcpt_Srx"/>
</dbReference>
<keyword evidence="1" id="KW-0472">Membrane</keyword>
<feature type="transmembrane region" description="Helical" evidence="1">
    <location>
        <begin position="274"/>
        <end position="294"/>
    </location>
</feature>
<dbReference type="AlphaFoldDB" id="A0AA39HMF5"/>
<dbReference type="PANTHER" id="PTHR23017:SF3">
    <property type="entry name" value="G-PROTEIN COUPLED RECEPTORS FAMILY 1 PROFILE DOMAIN-CONTAINING PROTEIN"/>
    <property type="match status" value="1"/>
</dbReference>
<protein>
    <recommendedName>
        <fullName evidence="2">7TM GPCR serpentine receptor class x (Srx) domain-containing protein</fullName>
    </recommendedName>
</protein>
<dbReference type="SUPFAM" id="SSF81321">
    <property type="entry name" value="Family A G protein-coupled receptor-like"/>
    <property type="match status" value="1"/>
</dbReference>
<keyword evidence="1" id="KW-1133">Transmembrane helix</keyword>
<dbReference type="Proteomes" id="UP001175271">
    <property type="component" value="Unassembled WGS sequence"/>
</dbReference>
<feature type="transmembrane region" description="Helical" evidence="1">
    <location>
        <begin position="241"/>
        <end position="262"/>
    </location>
</feature>
<organism evidence="3 4">
    <name type="scientific">Steinernema hermaphroditum</name>
    <dbReference type="NCBI Taxonomy" id="289476"/>
    <lineage>
        <taxon>Eukaryota</taxon>
        <taxon>Metazoa</taxon>
        <taxon>Ecdysozoa</taxon>
        <taxon>Nematoda</taxon>
        <taxon>Chromadorea</taxon>
        <taxon>Rhabditida</taxon>
        <taxon>Tylenchina</taxon>
        <taxon>Panagrolaimomorpha</taxon>
        <taxon>Strongyloidoidea</taxon>
        <taxon>Steinernematidae</taxon>
        <taxon>Steinernema</taxon>
    </lineage>
</organism>
<gene>
    <name evidence="3" type="ORF">QR680_003647</name>
</gene>
<proteinExistence type="predicted"/>
<feature type="domain" description="7TM GPCR serpentine receptor class x (Srx)" evidence="2">
    <location>
        <begin position="41"/>
        <end position="295"/>
    </location>
</feature>
<reference evidence="3" key="1">
    <citation type="submission" date="2023-06" db="EMBL/GenBank/DDBJ databases">
        <title>Genomic analysis of the entomopathogenic nematode Steinernema hermaphroditum.</title>
        <authorList>
            <person name="Schwarz E.M."/>
            <person name="Heppert J.K."/>
            <person name="Baniya A."/>
            <person name="Schwartz H.T."/>
            <person name="Tan C.-H."/>
            <person name="Antoshechkin I."/>
            <person name="Sternberg P.W."/>
            <person name="Goodrich-Blair H."/>
            <person name="Dillman A.R."/>
        </authorList>
    </citation>
    <scope>NUCLEOTIDE SEQUENCE</scope>
    <source>
        <strain evidence="3">PS9179</strain>
        <tissue evidence="3">Whole animal</tissue>
    </source>
</reference>
<evidence type="ECO:0000259" key="2">
    <source>
        <dbReference type="Pfam" id="PF10328"/>
    </source>
</evidence>
<dbReference type="EMBL" id="JAUCMV010000003">
    <property type="protein sequence ID" value="KAK0407876.1"/>
    <property type="molecule type" value="Genomic_DNA"/>
</dbReference>
<dbReference type="CDD" id="cd00637">
    <property type="entry name" value="7tm_classA_rhodopsin-like"/>
    <property type="match status" value="1"/>
</dbReference>
<dbReference type="Gene3D" id="1.20.1070.10">
    <property type="entry name" value="Rhodopsin 7-helix transmembrane proteins"/>
    <property type="match status" value="1"/>
</dbReference>
<dbReference type="PANTHER" id="PTHR23017">
    <property type="entry name" value="SERPENTINE RECEPTOR, CLASS X"/>
    <property type="match status" value="1"/>
</dbReference>
<evidence type="ECO:0000313" key="3">
    <source>
        <dbReference type="EMBL" id="KAK0407876.1"/>
    </source>
</evidence>
<keyword evidence="1" id="KW-0812">Transmembrane</keyword>
<evidence type="ECO:0000313" key="4">
    <source>
        <dbReference type="Proteomes" id="UP001175271"/>
    </source>
</evidence>
<name>A0AA39HMF5_9BILA</name>
<accession>A0AA39HMF5</accession>
<evidence type="ECO:0000256" key="1">
    <source>
        <dbReference type="SAM" id="Phobius"/>
    </source>
</evidence>
<feature type="transmembrane region" description="Helical" evidence="1">
    <location>
        <begin position="94"/>
        <end position="115"/>
    </location>
</feature>
<keyword evidence="4" id="KW-1185">Reference proteome</keyword>
<dbReference type="Pfam" id="PF10328">
    <property type="entry name" value="7TM_GPCR_Srx"/>
    <property type="match status" value="1"/>
</dbReference>
<comment type="caution">
    <text evidence="3">The sequence shown here is derived from an EMBL/GenBank/DDBJ whole genome shotgun (WGS) entry which is preliminary data.</text>
</comment>
<feature type="transmembrane region" description="Helical" evidence="1">
    <location>
        <begin position="31"/>
        <end position="51"/>
    </location>
</feature>
<feature type="transmembrane region" description="Helical" evidence="1">
    <location>
        <begin position="63"/>
        <end position="82"/>
    </location>
</feature>
<feature type="transmembrane region" description="Helical" evidence="1">
    <location>
        <begin position="146"/>
        <end position="164"/>
    </location>
</feature>